<sequence length="104" mass="11175">MVVSSVRRSSCLLRMKEAEQGTLAEEALPRCPVTCRHCPQSGIAVSRGQRVCLAVSTLESADGDNRPSTSPVPGGDRSPTVSPHLKQTCHGREESNTIYVPTEI</sequence>
<name>A0A4D9DF81_9SAUR</name>
<reference evidence="2 3" key="2">
    <citation type="submission" date="2019-04" db="EMBL/GenBank/DDBJ databases">
        <title>The genome sequence of big-headed turtle.</title>
        <authorList>
            <person name="Gong S."/>
        </authorList>
    </citation>
    <scope>NUCLEOTIDE SEQUENCE [LARGE SCALE GENOMIC DNA]</scope>
    <source>
        <strain evidence="2">DO16091913</strain>
        <tissue evidence="2">Muscle</tissue>
    </source>
</reference>
<feature type="region of interest" description="Disordered" evidence="1">
    <location>
        <begin position="59"/>
        <end position="104"/>
    </location>
</feature>
<evidence type="ECO:0000256" key="1">
    <source>
        <dbReference type="SAM" id="MobiDB-lite"/>
    </source>
</evidence>
<proteinExistence type="predicted"/>
<protein>
    <submittedName>
        <fullName evidence="2">Smc</fullName>
    </submittedName>
</protein>
<gene>
    <name evidence="2" type="ORF">DR999_PMT22241</name>
</gene>
<dbReference type="AlphaFoldDB" id="A0A4D9DF81"/>
<evidence type="ECO:0000313" key="2">
    <source>
        <dbReference type="EMBL" id="TFJ96014.1"/>
    </source>
</evidence>
<reference evidence="2 3" key="1">
    <citation type="submission" date="2019-04" db="EMBL/GenBank/DDBJ databases">
        <title>Draft genome of the big-headed turtle Platysternon megacephalum.</title>
        <authorList>
            <person name="Gong S."/>
        </authorList>
    </citation>
    <scope>NUCLEOTIDE SEQUENCE [LARGE SCALE GENOMIC DNA]</scope>
    <source>
        <strain evidence="2">DO16091913</strain>
        <tissue evidence="2">Muscle</tissue>
    </source>
</reference>
<keyword evidence="3" id="KW-1185">Reference proteome</keyword>
<organism evidence="2 3">
    <name type="scientific">Platysternon megacephalum</name>
    <name type="common">big-headed turtle</name>
    <dbReference type="NCBI Taxonomy" id="55544"/>
    <lineage>
        <taxon>Eukaryota</taxon>
        <taxon>Metazoa</taxon>
        <taxon>Chordata</taxon>
        <taxon>Craniata</taxon>
        <taxon>Vertebrata</taxon>
        <taxon>Euteleostomi</taxon>
        <taxon>Archelosauria</taxon>
        <taxon>Testudinata</taxon>
        <taxon>Testudines</taxon>
        <taxon>Cryptodira</taxon>
        <taxon>Durocryptodira</taxon>
        <taxon>Testudinoidea</taxon>
        <taxon>Platysternidae</taxon>
        <taxon>Platysternon</taxon>
    </lineage>
</organism>
<dbReference type="EMBL" id="QXTE01000874">
    <property type="protein sequence ID" value="TFJ96014.1"/>
    <property type="molecule type" value="Genomic_DNA"/>
</dbReference>
<evidence type="ECO:0000313" key="3">
    <source>
        <dbReference type="Proteomes" id="UP000297703"/>
    </source>
</evidence>
<dbReference type="Proteomes" id="UP000297703">
    <property type="component" value="Unassembled WGS sequence"/>
</dbReference>
<comment type="caution">
    <text evidence="2">The sequence shown here is derived from an EMBL/GenBank/DDBJ whole genome shotgun (WGS) entry which is preliminary data.</text>
</comment>
<accession>A0A4D9DF81</accession>